<dbReference type="CDD" id="cd00082">
    <property type="entry name" value="HisKA"/>
    <property type="match status" value="1"/>
</dbReference>
<keyword evidence="14" id="KW-0812">Transmembrane</keyword>
<dbReference type="Proteomes" id="UP000310016">
    <property type="component" value="Unassembled WGS sequence"/>
</dbReference>
<evidence type="ECO:0000256" key="3">
    <source>
        <dbReference type="ARBA" id="ARBA00022553"/>
    </source>
</evidence>
<evidence type="ECO:0000313" key="18">
    <source>
        <dbReference type="Proteomes" id="UP000310016"/>
    </source>
</evidence>
<feature type="modified residue" description="4-aspartylphosphate" evidence="13">
    <location>
        <position position="505"/>
    </location>
</feature>
<comment type="function">
    <text evidence="9">Member of the two-component regulatory system BvgS/BvgA. Phosphorylates BvgA via a four-step phosphorelay in response to environmental signals.</text>
</comment>
<evidence type="ECO:0000256" key="12">
    <source>
        <dbReference type="ARBA" id="ARBA00070152"/>
    </source>
</evidence>
<keyword evidence="14" id="KW-0472">Membrane</keyword>
<gene>
    <name evidence="17" type="ORF">FAZ21_11445</name>
</gene>
<keyword evidence="3 13" id="KW-0597">Phosphoprotein</keyword>
<keyword evidence="4" id="KW-0808">Transferase</keyword>
<evidence type="ECO:0000256" key="9">
    <source>
        <dbReference type="ARBA" id="ARBA00058004"/>
    </source>
</evidence>
<evidence type="ECO:0000256" key="5">
    <source>
        <dbReference type="ARBA" id="ARBA00022741"/>
    </source>
</evidence>
<dbReference type="FunFam" id="1.10.287.130:FF:000002">
    <property type="entry name" value="Two-component osmosensing histidine kinase"/>
    <property type="match status" value="1"/>
</dbReference>
<evidence type="ECO:0000256" key="1">
    <source>
        <dbReference type="ARBA" id="ARBA00000085"/>
    </source>
</evidence>
<evidence type="ECO:0000256" key="2">
    <source>
        <dbReference type="ARBA" id="ARBA00012438"/>
    </source>
</evidence>
<reference evidence="17 18" key="1">
    <citation type="submission" date="2019-04" db="EMBL/GenBank/DDBJ databases">
        <title>Chitiniphilus eburnea sp. nov., a novel chitinolytic bacterium isolated from aquaculture sludge.</title>
        <authorList>
            <person name="Sheng M."/>
        </authorList>
    </citation>
    <scope>NUCLEOTIDE SEQUENCE [LARGE SCALE GENOMIC DNA]</scope>
    <source>
        <strain evidence="17 18">HX-2-15</strain>
    </source>
</reference>
<dbReference type="InterPro" id="IPR036890">
    <property type="entry name" value="HATPase_C_sf"/>
</dbReference>
<dbReference type="SUPFAM" id="SSF52172">
    <property type="entry name" value="CheY-like"/>
    <property type="match status" value="1"/>
</dbReference>
<dbReference type="OrthoDB" id="5290456at2"/>
<dbReference type="RefSeq" id="WP_136773581.1">
    <property type="nucleotide sequence ID" value="NZ_CP156074.1"/>
</dbReference>
<keyword evidence="6" id="KW-0418">Kinase</keyword>
<keyword evidence="7" id="KW-0067">ATP-binding</keyword>
<dbReference type="InterPro" id="IPR001789">
    <property type="entry name" value="Sig_transdc_resp-reg_receiver"/>
</dbReference>
<accession>A0A4U0PXB1</accession>
<dbReference type="InterPro" id="IPR011006">
    <property type="entry name" value="CheY-like_superfamily"/>
</dbReference>
<dbReference type="SMART" id="SM00388">
    <property type="entry name" value="HisKA"/>
    <property type="match status" value="1"/>
</dbReference>
<dbReference type="InterPro" id="IPR036097">
    <property type="entry name" value="HisK_dim/P_sf"/>
</dbReference>
<evidence type="ECO:0000256" key="14">
    <source>
        <dbReference type="SAM" id="Phobius"/>
    </source>
</evidence>
<dbReference type="Gene3D" id="1.10.287.130">
    <property type="match status" value="1"/>
</dbReference>
<evidence type="ECO:0000256" key="6">
    <source>
        <dbReference type="ARBA" id="ARBA00022777"/>
    </source>
</evidence>
<organism evidence="17 18">
    <name type="scientific">Chitiniphilus eburneus</name>
    <dbReference type="NCBI Taxonomy" id="2571148"/>
    <lineage>
        <taxon>Bacteria</taxon>
        <taxon>Pseudomonadati</taxon>
        <taxon>Pseudomonadota</taxon>
        <taxon>Betaproteobacteria</taxon>
        <taxon>Neisseriales</taxon>
        <taxon>Chitinibacteraceae</taxon>
        <taxon>Chitiniphilus</taxon>
    </lineage>
</organism>
<feature type="transmembrane region" description="Helical" evidence="14">
    <location>
        <begin position="21"/>
        <end position="42"/>
    </location>
</feature>
<dbReference type="CDD" id="cd16922">
    <property type="entry name" value="HATPase_EvgS-ArcB-TorS-like"/>
    <property type="match status" value="1"/>
</dbReference>
<dbReference type="PANTHER" id="PTHR45339:SF1">
    <property type="entry name" value="HYBRID SIGNAL TRANSDUCTION HISTIDINE KINASE J"/>
    <property type="match status" value="1"/>
</dbReference>
<name>A0A4U0PXB1_9NEIS</name>
<evidence type="ECO:0000256" key="7">
    <source>
        <dbReference type="ARBA" id="ARBA00022840"/>
    </source>
</evidence>
<keyword evidence="14" id="KW-1133">Transmembrane helix</keyword>
<dbReference type="Gene3D" id="3.30.565.10">
    <property type="entry name" value="Histidine kinase-like ATPase, C-terminal domain"/>
    <property type="match status" value="1"/>
</dbReference>
<feature type="transmembrane region" description="Helical" evidence="14">
    <location>
        <begin position="118"/>
        <end position="147"/>
    </location>
</feature>
<dbReference type="PANTHER" id="PTHR45339">
    <property type="entry name" value="HYBRID SIGNAL TRANSDUCTION HISTIDINE KINASE J"/>
    <property type="match status" value="1"/>
</dbReference>
<dbReference type="EMBL" id="SUMF01000011">
    <property type="protein sequence ID" value="TJZ73223.1"/>
    <property type="molecule type" value="Genomic_DNA"/>
</dbReference>
<proteinExistence type="predicted"/>
<evidence type="ECO:0000256" key="11">
    <source>
        <dbReference type="ARBA" id="ARBA00068150"/>
    </source>
</evidence>
<dbReference type="FunFam" id="3.30.565.10:FF:000010">
    <property type="entry name" value="Sensor histidine kinase RcsC"/>
    <property type="match status" value="1"/>
</dbReference>
<comment type="catalytic activity">
    <reaction evidence="1">
        <text>ATP + protein L-histidine = ADP + protein N-phospho-L-histidine.</text>
        <dbReference type="EC" id="2.7.13.3"/>
    </reaction>
</comment>
<dbReference type="SUPFAM" id="SSF55874">
    <property type="entry name" value="ATPase domain of HSP90 chaperone/DNA topoisomerase II/histidine kinase"/>
    <property type="match status" value="1"/>
</dbReference>
<feature type="transmembrane region" description="Helical" evidence="14">
    <location>
        <begin position="159"/>
        <end position="176"/>
    </location>
</feature>
<evidence type="ECO:0000256" key="8">
    <source>
        <dbReference type="ARBA" id="ARBA00023012"/>
    </source>
</evidence>
<dbReference type="PROSITE" id="PS50109">
    <property type="entry name" value="HIS_KIN"/>
    <property type="match status" value="1"/>
</dbReference>
<dbReference type="SUPFAM" id="SSF47384">
    <property type="entry name" value="Homodimeric domain of signal transducing histidine kinase"/>
    <property type="match status" value="1"/>
</dbReference>
<dbReference type="InterPro" id="IPR003594">
    <property type="entry name" value="HATPase_dom"/>
</dbReference>
<dbReference type="CDD" id="cd17546">
    <property type="entry name" value="REC_hyHK_CKI1_RcsC-like"/>
    <property type="match status" value="1"/>
</dbReference>
<feature type="domain" description="Histidine kinase" evidence="15">
    <location>
        <begin position="223"/>
        <end position="444"/>
    </location>
</feature>
<feature type="transmembrane region" description="Helical" evidence="14">
    <location>
        <begin position="86"/>
        <end position="106"/>
    </location>
</feature>
<dbReference type="PROSITE" id="PS50110">
    <property type="entry name" value="RESPONSE_REGULATORY"/>
    <property type="match status" value="1"/>
</dbReference>
<keyword evidence="18" id="KW-1185">Reference proteome</keyword>
<dbReference type="Pfam" id="PF00512">
    <property type="entry name" value="HisKA"/>
    <property type="match status" value="1"/>
</dbReference>
<dbReference type="PRINTS" id="PR00344">
    <property type="entry name" value="BCTRLSENSOR"/>
</dbReference>
<dbReference type="GO" id="GO:0005524">
    <property type="term" value="F:ATP binding"/>
    <property type="evidence" value="ECO:0007669"/>
    <property type="project" value="UniProtKB-KW"/>
</dbReference>
<dbReference type="InterPro" id="IPR003661">
    <property type="entry name" value="HisK_dim/P_dom"/>
</dbReference>
<comment type="caution">
    <text evidence="17">The sequence shown here is derived from an EMBL/GenBank/DDBJ whole genome shotgun (WGS) entry which is preliminary data.</text>
</comment>
<dbReference type="Pfam" id="PF00072">
    <property type="entry name" value="Response_reg"/>
    <property type="match status" value="1"/>
</dbReference>
<evidence type="ECO:0000256" key="13">
    <source>
        <dbReference type="PROSITE-ProRule" id="PRU00169"/>
    </source>
</evidence>
<keyword evidence="8" id="KW-0902">Two-component regulatory system</keyword>
<evidence type="ECO:0000259" key="16">
    <source>
        <dbReference type="PROSITE" id="PS50110"/>
    </source>
</evidence>
<dbReference type="InterPro" id="IPR005467">
    <property type="entry name" value="His_kinase_dom"/>
</dbReference>
<dbReference type="SMART" id="SM00448">
    <property type="entry name" value="REC"/>
    <property type="match status" value="1"/>
</dbReference>
<feature type="transmembrane region" description="Helical" evidence="14">
    <location>
        <begin position="48"/>
        <end position="65"/>
    </location>
</feature>
<evidence type="ECO:0000259" key="15">
    <source>
        <dbReference type="PROSITE" id="PS50109"/>
    </source>
</evidence>
<comment type="subunit">
    <text evidence="10">At low DSF concentrations, interacts with RpfF.</text>
</comment>
<evidence type="ECO:0000313" key="17">
    <source>
        <dbReference type="EMBL" id="TJZ73223.1"/>
    </source>
</evidence>
<dbReference type="Gene3D" id="3.40.50.2300">
    <property type="match status" value="1"/>
</dbReference>
<dbReference type="AlphaFoldDB" id="A0A4U0PXB1"/>
<evidence type="ECO:0000256" key="4">
    <source>
        <dbReference type="ARBA" id="ARBA00022679"/>
    </source>
</evidence>
<dbReference type="SMART" id="SM00387">
    <property type="entry name" value="HATPase_c"/>
    <property type="match status" value="1"/>
</dbReference>
<dbReference type="GO" id="GO:0000155">
    <property type="term" value="F:phosphorelay sensor kinase activity"/>
    <property type="evidence" value="ECO:0007669"/>
    <property type="project" value="InterPro"/>
</dbReference>
<evidence type="ECO:0000256" key="10">
    <source>
        <dbReference type="ARBA" id="ARBA00064003"/>
    </source>
</evidence>
<dbReference type="Pfam" id="PF02518">
    <property type="entry name" value="HATPase_c"/>
    <property type="match status" value="1"/>
</dbReference>
<feature type="domain" description="Response regulatory" evidence="16">
    <location>
        <begin position="456"/>
        <end position="575"/>
    </location>
</feature>
<keyword evidence="5" id="KW-0547">Nucleotide-binding</keyword>
<dbReference type="EC" id="2.7.13.3" evidence="2"/>
<dbReference type="InterPro" id="IPR004358">
    <property type="entry name" value="Sig_transdc_His_kin-like_C"/>
</dbReference>
<protein>
    <recommendedName>
        <fullName evidence="11">Sensory/regulatory protein RpfC</fullName>
        <ecNumber evidence="2">2.7.13.3</ecNumber>
    </recommendedName>
    <alternativeName>
        <fullName evidence="12">Virulence sensor protein BvgS</fullName>
    </alternativeName>
</protein>
<sequence length="582" mass="63513">MSLHQDPQVVLYTTRLLYRNAALGQAATIVNATLLSCALWWAQPRVGVLIWWAVVAVIAGYRFVIAQRFTHRGETVSDAPYWRRRYLIGTLFAGLWWGGGGFYFMYGSPEVVRYFVAFVYSGMVAGAVPILAPVLPALVGFALMLVMPIALLALAEGSMVGNLFGMMCVLFLYAVLKSASYYNEVLTETIALDADKSRLLADLRLAKQQAEEASHAKGEFLANISHEIRTPMNGILGMAQLLARHQLDAESREQVEVLRGSADALLTLVNDVLDFSKIEAGRFELDPAPFSTTELMRDLLRMFAPMAQTRGLTFTSTLADDVPPQLTGDATRLKQVFVNLIGNALKFTEHGGVAAHVATVRQRDGRYLLQAEVRDTGIGVPRHLREHIFEAFAQGNSSITREFGGTGLGLSIVSRLVALMQGRIWVEDNPGGGSVFRFYAELEPADTPVAPTRALKVLLAEDNPINQLVAERFLALGGHSVTSVANGLEAVHACEAQSFDVILMDLQMPELGGIEASRLIRVLEAGNGRPRQAIVVLSANALEADREACFQAGIDDFLEKPLKQDRLDALLARVAAQCVATD</sequence>